<evidence type="ECO:0000313" key="3">
    <source>
        <dbReference type="Proteomes" id="UP000789342"/>
    </source>
</evidence>
<dbReference type="EMBL" id="CAJVPV010026889">
    <property type="protein sequence ID" value="CAG8732749.1"/>
    <property type="molecule type" value="Genomic_DNA"/>
</dbReference>
<feature type="region of interest" description="Disordered" evidence="1">
    <location>
        <begin position="251"/>
        <end position="274"/>
    </location>
</feature>
<feature type="compositionally biased region" description="Basic and acidic residues" evidence="1">
    <location>
        <begin position="355"/>
        <end position="366"/>
    </location>
</feature>
<dbReference type="Proteomes" id="UP000789342">
    <property type="component" value="Unassembled WGS sequence"/>
</dbReference>
<proteinExistence type="predicted"/>
<organism evidence="2 3">
    <name type="scientific">Acaulospora morrowiae</name>
    <dbReference type="NCBI Taxonomy" id="94023"/>
    <lineage>
        <taxon>Eukaryota</taxon>
        <taxon>Fungi</taxon>
        <taxon>Fungi incertae sedis</taxon>
        <taxon>Mucoromycota</taxon>
        <taxon>Glomeromycotina</taxon>
        <taxon>Glomeromycetes</taxon>
        <taxon>Diversisporales</taxon>
        <taxon>Acaulosporaceae</taxon>
        <taxon>Acaulospora</taxon>
    </lineage>
</organism>
<gene>
    <name evidence="2" type="ORF">AMORRO_LOCUS14149</name>
</gene>
<feature type="compositionally biased region" description="Polar residues" evidence="1">
    <location>
        <begin position="122"/>
        <end position="133"/>
    </location>
</feature>
<comment type="caution">
    <text evidence="2">The sequence shown here is derived from an EMBL/GenBank/DDBJ whole genome shotgun (WGS) entry which is preliminary data.</text>
</comment>
<protein>
    <submittedName>
        <fullName evidence="2">14152_t:CDS:1</fullName>
    </submittedName>
</protein>
<feature type="region of interest" description="Disordered" evidence="1">
    <location>
        <begin position="96"/>
        <end position="133"/>
    </location>
</feature>
<accession>A0A9N9IDS2</accession>
<keyword evidence="3" id="KW-1185">Reference proteome</keyword>
<feature type="compositionally biased region" description="Basic and acidic residues" evidence="1">
    <location>
        <begin position="324"/>
        <end position="336"/>
    </location>
</feature>
<dbReference type="AlphaFoldDB" id="A0A9N9IDS2"/>
<sequence>VDSPLSKESRYATMNNFDLKPIAALHLHYRPESWILDQGFSAVCEKDKVPDYTEYCEDLETTWDDESNKKIGDIEMVNGENNSYLTGNYSSGKSDPSGANIGNLDLHNNSKGTTKKFPKTSLKPSFSAPNHTDYSNPINTKKLPTYVKFTTITVTATSTTIDLSNNNTMADTNIFMDEDILNDSLDETNLADQFKHIVNIGGNKGDKENGENRLGYDGKKVNSIDGQNRGLEEDQSEYNVVRSNVLEKSFGKDNKRKKNGMNCNSSGKVCDTLNDDHRNAKRIRRYEKNEEKIDEEKIDDFFLISKPFYRTKEIRKNGVAQNKSNEKQQESQKEKTTSVGAISQAKQQILQRKQVSRETEKTRREQQISQETETSHREQQVSQENSQKLLKKQLNVKKSDVGLTKASPDKQRNPKDQSKFFAQRNLESGTSGIGNINISQECPMNICTQMAVESSGFDNNNIEYIQDKQRTMKDIRKFQDNEILYDYPTINQSVNPSDNIDDRIDSWRNKKRKHVEDITDISEGRYIKKEFKEVSVKKEVDFEEEMGNNMKTNEKSGNGDNSKRQIFRAIFH</sequence>
<name>A0A9N9IDS2_9GLOM</name>
<feature type="compositionally biased region" description="Polar residues" evidence="1">
    <location>
        <begin position="337"/>
        <end position="353"/>
    </location>
</feature>
<reference evidence="2" key="1">
    <citation type="submission" date="2021-06" db="EMBL/GenBank/DDBJ databases">
        <authorList>
            <person name="Kallberg Y."/>
            <person name="Tangrot J."/>
            <person name="Rosling A."/>
        </authorList>
    </citation>
    <scope>NUCLEOTIDE SEQUENCE</scope>
    <source>
        <strain evidence="2">CL551</strain>
    </source>
</reference>
<feature type="region of interest" description="Disordered" evidence="1">
    <location>
        <begin position="316"/>
        <end position="386"/>
    </location>
</feature>
<evidence type="ECO:0000313" key="2">
    <source>
        <dbReference type="EMBL" id="CAG8732749.1"/>
    </source>
</evidence>
<evidence type="ECO:0000256" key="1">
    <source>
        <dbReference type="SAM" id="MobiDB-lite"/>
    </source>
</evidence>
<feature type="non-terminal residue" evidence="2">
    <location>
        <position position="1"/>
    </location>
</feature>